<dbReference type="AlphaFoldDB" id="A0A6C0EK20"/>
<name>A0A6C0EK20_9ZZZZ</name>
<organism evidence="1">
    <name type="scientific">viral metagenome</name>
    <dbReference type="NCBI Taxonomy" id="1070528"/>
    <lineage>
        <taxon>unclassified sequences</taxon>
        <taxon>metagenomes</taxon>
        <taxon>organismal metagenomes</taxon>
    </lineage>
</organism>
<dbReference type="EMBL" id="MN738864">
    <property type="protein sequence ID" value="QHT28783.1"/>
    <property type="molecule type" value="Genomic_DNA"/>
</dbReference>
<accession>A0A6C0EK20</accession>
<evidence type="ECO:0008006" key="2">
    <source>
        <dbReference type="Google" id="ProtNLM"/>
    </source>
</evidence>
<protein>
    <recommendedName>
        <fullName evidence="2">WLM domain-containing protein</fullName>
    </recommendedName>
</protein>
<reference evidence="1" key="1">
    <citation type="journal article" date="2020" name="Nature">
        <title>Giant virus diversity and host interactions through global metagenomics.</title>
        <authorList>
            <person name="Schulz F."/>
            <person name="Roux S."/>
            <person name="Paez-Espino D."/>
            <person name="Jungbluth S."/>
            <person name="Walsh D.A."/>
            <person name="Denef V.J."/>
            <person name="McMahon K.D."/>
            <person name="Konstantinidis K.T."/>
            <person name="Eloe-Fadrosh E.A."/>
            <person name="Kyrpides N.C."/>
            <person name="Woyke T."/>
        </authorList>
    </citation>
    <scope>NUCLEOTIDE SEQUENCE</scope>
    <source>
        <strain evidence="1">GVMAG-M-3300001351-8</strain>
    </source>
</reference>
<evidence type="ECO:0000313" key="1">
    <source>
        <dbReference type="EMBL" id="QHT28783.1"/>
    </source>
</evidence>
<proteinExistence type="predicted"/>
<sequence>MLTRNTVKSAKKQVLIWFNKNLKLINNCTQNRVRNNKFTVDKEHFETLLHNVEFLYNEENYWAETDGETIWLNTYKNWTSSLLYYTLIHECIHGLIKRKDGNYLSEHKEHILMAEIEPLLI</sequence>